<dbReference type="Proteomes" id="UP000752696">
    <property type="component" value="Unassembled WGS sequence"/>
</dbReference>
<feature type="compositionally biased region" description="Polar residues" evidence="1">
    <location>
        <begin position="145"/>
        <end position="155"/>
    </location>
</feature>
<name>A0A6V7HC12_9HYME</name>
<evidence type="ECO:0000313" key="3">
    <source>
        <dbReference type="Proteomes" id="UP000752696"/>
    </source>
</evidence>
<organism evidence="2 3">
    <name type="scientific">Heterotrigona itama</name>
    <dbReference type="NCBI Taxonomy" id="395501"/>
    <lineage>
        <taxon>Eukaryota</taxon>
        <taxon>Metazoa</taxon>
        <taxon>Ecdysozoa</taxon>
        <taxon>Arthropoda</taxon>
        <taxon>Hexapoda</taxon>
        <taxon>Insecta</taxon>
        <taxon>Pterygota</taxon>
        <taxon>Neoptera</taxon>
        <taxon>Endopterygota</taxon>
        <taxon>Hymenoptera</taxon>
        <taxon>Apocrita</taxon>
        <taxon>Aculeata</taxon>
        <taxon>Apoidea</taxon>
        <taxon>Anthophila</taxon>
        <taxon>Apidae</taxon>
        <taxon>Heterotrigona</taxon>
    </lineage>
</organism>
<dbReference type="AlphaFoldDB" id="A0A6V7HC12"/>
<keyword evidence="3" id="KW-1185">Reference proteome</keyword>
<accession>A0A6V7HC12</accession>
<dbReference type="EMBL" id="CAJDYZ010009505">
    <property type="protein sequence ID" value="CAD1476690.1"/>
    <property type="molecule type" value="Genomic_DNA"/>
</dbReference>
<dbReference type="OrthoDB" id="10540453at2759"/>
<evidence type="ECO:0000256" key="1">
    <source>
        <dbReference type="SAM" id="MobiDB-lite"/>
    </source>
</evidence>
<evidence type="ECO:0000313" key="2">
    <source>
        <dbReference type="EMBL" id="CAD1476690.1"/>
    </source>
</evidence>
<feature type="region of interest" description="Disordered" evidence="1">
    <location>
        <begin position="131"/>
        <end position="155"/>
    </location>
</feature>
<comment type="caution">
    <text evidence="2">The sequence shown here is derived from an EMBL/GenBank/DDBJ whole genome shotgun (WGS) entry which is preliminary data.</text>
</comment>
<sequence>MALASAERFEVSGNGKKEVAEKRISGHIETTGAKQPSKCIRAARYGATHLSRYSTRKFPFRAMFLANRCQERGFDEFYLAMALSWTLKQKLQRPHPRVSSLQSIKIQEFVTSSRMHAYAYPSTRCRVPPESLAKFPSVGRDKTARQNIPSRNGNG</sequence>
<proteinExistence type="predicted"/>
<protein>
    <submittedName>
        <fullName evidence="2">Uncharacterized protein</fullName>
    </submittedName>
</protein>
<reference evidence="2" key="1">
    <citation type="submission" date="2020-07" db="EMBL/GenBank/DDBJ databases">
        <authorList>
            <person name="Nazaruddin N."/>
        </authorList>
    </citation>
    <scope>NUCLEOTIDE SEQUENCE</scope>
</reference>
<gene>
    <name evidence="2" type="ORF">MHI_LOCUS664612</name>
</gene>